<reference evidence="3 4" key="1">
    <citation type="submission" date="2020-02" db="EMBL/GenBank/DDBJ databases">
        <title>Genome sequence of strain AETb3-4.</title>
        <authorList>
            <person name="Gao J."/>
            <person name="Zhang X."/>
        </authorList>
    </citation>
    <scope>NUCLEOTIDE SEQUENCE [LARGE SCALE GENOMIC DNA]</scope>
    <source>
        <strain evidence="3 4">AETb3-4</strain>
    </source>
</reference>
<feature type="compositionally biased region" description="Basic and acidic residues" evidence="1">
    <location>
        <begin position="161"/>
        <end position="170"/>
    </location>
</feature>
<feature type="domain" description="PH" evidence="2">
    <location>
        <begin position="16"/>
        <end position="136"/>
    </location>
</feature>
<evidence type="ECO:0000313" key="4">
    <source>
        <dbReference type="Proteomes" id="UP000543556"/>
    </source>
</evidence>
<dbReference type="AlphaFoldDB" id="A0A7Y7LZ17"/>
<dbReference type="Pfam" id="PF25362">
    <property type="entry name" value="bPH_11"/>
    <property type="match status" value="1"/>
</dbReference>
<sequence length="170" mass="18237">MWWGWRGRLRRQAGVADLPAVPDDAAPAVLSVAGQYVTTTSAGDWLDRIAVHGMGIRTNAVLELRDTGVLLLRKGAPDIYIAAGALEEVTTQAGMAGKFVEADGLVVITWRLGGKLVDTGFRTTEATAKKPLLQALKALVPAEAPQAHSPQAQRTELPEADTTRRNDENE</sequence>
<evidence type="ECO:0000259" key="2">
    <source>
        <dbReference type="Pfam" id="PF25362"/>
    </source>
</evidence>
<gene>
    <name evidence="3" type="ORF">G6034_06680</name>
</gene>
<evidence type="ECO:0000256" key="1">
    <source>
        <dbReference type="SAM" id="MobiDB-lite"/>
    </source>
</evidence>
<dbReference type="EMBL" id="JAAMFM010000006">
    <property type="protein sequence ID" value="NVM94599.1"/>
    <property type="molecule type" value="Genomic_DNA"/>
</dbReference>
<protein>
    <recommendedName>
        <fullName evidence="2">PH domain-containing protein</fullName>
    </recommendedName>
</protein>
<dbReference type="InterPro" id="IPR057446">
    <property type="entry name" value="PH_bac"/>
</dbReference>
<evidence type="ECO:0000313" key="3">
    <source>
        <dbReference type="EMBL" id="NVM94599.1"/>
    </source>
</evidence>
<proteinExistence type="predicted"/>
<dbReference type="Proteomes" id="UP000543556">
    <property type="component" value="Unassembled WGS sequence"/>
</dbReference>
<accession>A0A7Y7LZ17</accession>
<name>A0A7Y7LZ17_9MICC</name>
<keyword evidence="4" id="KW-1185">Reference proteome</keyword>
<feature type="region of interest" description="Disordered" evidence="1">
    <location>
        <begin position="142"/>
        <end position="170"/>
    </location>
</feature>
<comment type="caution">
    <text evidence="3">The sequence shown here is derived from an EMBL/GenBank/DDBJ whole genome shotgun (WGS) entry which is preliminary data.</text>
</comment>
<organism evidence="3 4">
    <name type="scientific">Arthrobacter wenxiniae</name>
    <dbReference type="NCBI Taxonomy" id="2713570"/>
    <lineage>
        <taxon>Bacteria</taxon>
        <taxon>Bacillati</taxon>
        <taxon>Actinomycetota</taxon>
        <taxon>Actinomycetes</taxon>
        <taxon>Micrococcales</taxon>
        <taxon>Micrococcaceae</taxon>
        <taxon>Arthrobacter</taxon>
    </lineage>
</organism>